<comment type="caution">
    <text evidence="1">The sequence shown here is derived from an EMBL/GenBank/DDBJ whole genome shotgun (WGS) entry which is preliminary data.</text>
</comment>
<evidence type="ECO:0000313" key="1">
    <source>
        <dbReference type="EMBL" id="CAG5103171.1"/>
    </source>
</evidence>
<organism evidence="1 2">
    <name type="scientific">Cotesia congregata</name>
    <name type="common">Parasitoid wasp</name>
    <name type="synonym">Apanteles congregatus</name>
    <dbReference type="NCBI Taxonomy" id="51543"/>
    <lineage>
        <taxon>Eukaryota</taxon>
        <taxon>Metazoa</taxon>
        <taxon>Ecdysozoa</taxon>
        <taxon>Arthropoda</taxon>
        <taxon>Hexapoda</taxon>
        <taxon>Insecta</taxon>
        <taxon>Pterygota</taxon>
        <taxon>Neoptera</taxon>
        <taxon>Endopterygota</taxon>
        <taxon>Hymenoptera</taxon>
        <taxon>Apocrita</taxon>
        <taxon>Ichneumonoidea</taxon>
        <taxon>Braconidae</taxon>
        <taxon>Microgastrinae</taxon>
        <taxon>Cotesia</taxon>
    </lineage>
</organism>
<name>A0A8J2MRA2_COTCN</name>
<dbReference type="OrthoDB" id="8193319at2759"/>
<dbReference type="Proteomes" id="UP000786811">
    <property type="component" value="Unassembled WGS sequence"/>
</dbReference>
<dbReference type="EMBL" id="CAJNRD030001123">
    <property type="protein sequence ID" value="CAG5103171.1"/>
    <property type="molecule type" value="Genomic_DNA"/>
</dbReference>
<keyword evidence="2" id="KW-1185">Reference proteome</keyword>
<protein>
    <submittedName>
        <fullName evidence="1">Uncharacterized protein</fullName>
    </submittedName>
</protein>
<accession>A0A8J2MRA2</accession>
<sequence>MGQKFEKREMDLPDPKKLTVDGVPLPYVLVGENNEVKCNLDHENAHDCLNEELQREVENNSAFRKVRFPGINNSSRSAITIRNEFCDFFNAEGAVPWQYNRC</sequence>
<evidence type="ECO:0000313" key="2">
    <source>
        <dbReference type="Proteomes" id="UP000786811"/>
    </source>
</evidence>
<gene>
    <name evidence="1" type="ORF">HICCMSTLAB_LOCUS11376</name>
</gene>
<dbReference type="AlphaFoldDB" id="A0A8J2MRA2"/>
<reference evidence="1" key="1">
    <citation type="submission" date="2021-04" db="EMBL/GenBank/DDBJ databases">
        <authorList>
            <person name="Chebbi M.A.C M."/>
        </authorList>
    </citation>
    <scope>NUCLEOTIDE SEQUENCE</scope>
</reference>
<proteinExistence type="predicted"/>